<reference evidence="1 2" key="1">
    <citation type="journal article" date="2019" name="Nat. Ecol. Evol.">
        <title>Megaphylogeny resolves global patterns of mushroom evolution.</title>
        <authorList>
            <person name="Varga T."/>
            <person name="Krizsan K."/>
            <person name="Foldi C."/>
            <person name="Dima B."/>
            <person name="Sanchez-Garcia M."/>
            <person name="Sanchez-Ramirez S."/>
            <person name="Szollosi G.J."/>
            <person name="Szarkandi J.G."/>
            <person name="Papp V."/>
            <person name="Albert L."/>
            <person name="Andreopoulos W."/>
            <person name="Angelini C."/>
            <person name="Antonin V."/>
            <person name="Barry K.W."/>
            <person name="Bougher N.L."/>
            <person name="Buchanan P."/>
            <person name="Buyck B."/>
            <person name="Bense V."/>
            <person name="Catcheside P."/>
            <person name="Chovatia M."/>
            <person name="Cooper J."/>
            <person name="Damon W."/>
            <person name="Desjardin D."/>
            <person name="Finy P."/>
            <person name="Geml J."/>
            <person name="Haridas S."/>
            <person name="Hughes K."/>
            <person name="Justo A."/>
            <person name="Karasinski D."/>
            <person name="Kautmanova I."/>
            <person name="Kiss B."/>
            <person name="Kocsube S."/>
            <person name="Kotiranta H."/>
            <person name="LaButti K.M."/>
            <person name="Lechner B.E."/>
            <person name="Liimatainen K."/>
            <person name="Lipzen A."/>
            <person name="Lukacs Z."/>
            <person name="Mihaltcheva S."/>
            <person name="Morgado L.N."/>
            <person name="Niskanen T."/>
            <person name="Noordeloos M.E."/>
            <person name="Ohm R.A."/>
            <person name="Ortiz-Santana B."/>
            <person name="Ovrebo C."/>
            <person name="Racz N."/>
            <person name="Riley R."/>
            <person name="Savchenko A."/>
            <person name="Shiryaev A."/>
            <person name="Soop K."/>
            <person name="Spirin V."/>
            <person name="Szebenyi C."/>
            <person name="Tomsovsky M."/>
            <person name="Tulloss R.E."/>
            <person name="Uehling J."/>
            <person name="Grigoriev I.V."/>
            <person name="Vagvolgyi C."/>
            <person name="Papp T."/>
            <person name="Martin F.M."/>
            <person name="Miettinen O."/>
            <person name="Hibbett D.S."/>
            <person name="Nagy L.G."/>
        </authorList>
    </citation>
    <scope>NUCLEOTIDE SEQUENCE [LARGE SCALE GENOMIC DNA]</scope>
    <source>
        <strain evidence="1 2">FP101781</strain>
    </source>
</reference>
<proteinExistence type="predicted"/>
<dbReference type="EMBL" id="QPFP01000023">
    <property type="protein sequence ID" value="TEB30391.1"/>
    <property type="molecule type" value="Genomic_DNA"/>
</dbReference>
<evidence type="ECO:0000313" key="2">
    <source>
        <dbReference type="Proteomes" id="UP000298030"/>
    </source>
</evidence>
<protein>
    <submittedName>
        <fullName evidence="1">Uncharacterized protein</fullName>
    </submittedName>
</protein>
<evidence type="ECO:0000313" key="1">
    <source>
        <dbReference type="EMBL" id="TEB30391.1"/>
    </source>
</evidence>
<organism evidence="1 2">
    <name type="scientific">Coprinellus micaceus</name>
    <name type="common">Glistening ink-cap mushroom</name>
    <name type="synonym">Coprinus micaceus</name>
    <dbReference type="NCBI Taxonomy" id="71717"/>
    <lineage>
        <taxon>Eukaryota</taxon>
        <taxon>Fungi</taxon>
        <taxon>Dikarya</taxon>
        <taxon>Basidiomycota</taxon>
        <taxon>Agaricomycotina</taxon>
        <taxon>Agaricomycetes</taxon>
        <taxon>Agaricomycetidae</taxon>
        <taxon>Agaricales</taxon>
        <taxon>Agaricineae</taxon>
        <taxon>Psathyrellaceae</taxon>
        <taxon>Coprinellus</taxon>
    </lineage>
</organism>
<keyword evidence="2" id="KW-1185">Reference proteome</keyword>
<name>A0A4Y7T8T0_COPMI</name>
<gene>
    <name evidence="1" type="ORF">FA13DRAFT_549823</name>
</gene>
<accession>A0A4Y7T8T0</accession>
<comment type="caution">
    <text evidence="1">The sequence shown here is derived from an EMBL/GenBank/DDBJ whole genome shotgun (WGS) entry which is preliminary data.</text>
</comment>
<dbReference type="AlphaFoldDB" id="A0A4Y7T8T0"/>
<dbReference type="Proteomes" id="UP000298030">
    <property type="component" value="Unassembled WGS sequence"/>
</dbReference>
<sequence length="83" mass="9380">MLPLTHSKILAVLMLTHGRLALVAYTLIIYTQSCIHFPCILSALAITEETACYYPRASFEPHTAVAVLSLLRKRGRREGYTFR</sequence>